<protein>
    <recommendedName>
        <fullName evidence="4">Cystatin domain-containing protein</fullName>
    </recommendedName>
</protein>
<dbReference type="PANTHER" id="PTHR31228">
    <property type="entry name" value="CYSTATIN/MONELLIN SUPERFAMILY PROTEIN"/>
    <property type="match status" value="1"/>
</dbReference>
<proteinExistence type="predicted"/>
<evidence type="ECO:0008006" key="4">
    <source>
        <dbReference type="Google" id="ProtNLM"/>
    </source>
</evidence>
<dbReference type="EMBL" id="GL348713">
    <property type="protein sequence ID" value="EFH65730.1"/>
    <property type="molecule type" value="Genomic_DNA"/>
</dbReference>
<feature type="region of interest" description="Disordered" evidence="1">
    <location>
        <begin position="1"/>
        <end position="91"/>
    </location>
</feature>
<keyword evidence="3" id="KW-1185">Reference proteome</keyword>
<dbReference type="InterPro" id="IPR046350">
    <property type="entry name" value="Cystatin_sf"/>
</dbReference>
<sequence>MDPKSSDVDTIEPEVMDASCSDLSSSCGKRKAETISPDEGCEEEERDSESDDQGCEEEERNSESDDQVWGFDSFEGSDYESPDEPPEDDEELELRRYTRHYHESQGFKVDKDKLPKYLTYGLRGLDLDAHFFKPNLTGREYMEIMANVAIDKYNQVENKTVTLDHIVRVVVQMSYGIKGYITFMAKESPHGELVEYQAKAERKAWQRNIHPIFCRPAPS</sequence>
<dbReference type="Gramene" id="fgenesh2_kg.1__297__AT1G03710.1">
    <property type="protein sequence ID" value="fgenesh2_kg.1__297__AT1G03710.1"/>
    <property type="gene ID" value="fgenesh2_kg.1__297__AT1G03710.1"/>
</dbReference>
<feature type="compositionally biased region" description="Acidic residues" evidence="1">
    <location>
        <begin position="39"/>
        <end position="66"/>
    </location>
</feature>
<dbReference type="NCBIfam" id="TIGR01638">
    <property type="entry name" value="Atha_cystat_rel"/>
    <property type="match status" value="1"/>
</dbReference>
<dbReference type="AlphaFoldDB" id="D7KCH7"/>
<accession>D7KCH7</accession>
<dbReference type="Gene3D" id="3.10.450.10">
    <property type="match status" value="1"/>
</dbReference>
<dbReference type="STRING" id="81972.D7KCH7"/>
<organism evidence="3">
    <name type="scientific">Arabidopsis lyrata subsp. lyrata</name>
    <name type="common">Lyre-leaved rock-cress</name>
    <dbReference type="NCBI Taxonomy" id="81972"/>
    <lineage>
        <taxon>Eukaryota</taxon>
        <taxon>Viridiplantae</taxon>
        <taxon>Streptophyta</taxon>
        <taxon>Embryophyta</taxon>
        <taxon>Tracheophyta</taxon>
        <taxon>Spermatophyta</taxon>
        <taxon>Magnoliopsida</taxon>
        <taxon>eudicotyledons</taxon>
        <taxon>Gunneridae</taxon>
        <taxon>Pentapetalae</taxon>
        <taxon>rosids</taxon>
        <taxon>malvids</taxon>
        <taxon>Brassicales</taxon>
        <taxon>Brassicaceae</taxon>
        <taxon>Camelineae</taxon>
        <taxon>Arabidopsis</taxon>
    </lineage>
</organism>
<dbReference type="HOGENOM" id="CLU_088056_2_0_1"/>
<dbReference type="SUPFAM" id="SSF54403">
    <property type="entry name" value="Cystatin/monellin"/>
    <property type="match status" value="1"/>
</dbReference>
<dbReference type="PANTHER" id="PTHR31228:SF23">
    <property type="entry name" value="CYSTATIN_MONELLIN SUPERFAMILY PROTEIN"/>
    <property type="match status" value="1"/>
</dbReference>
<dbReference type="Proteomes" id="UP000008694">
    <property type="component" value="Unassembled WGS sequence"/>
</dbReference>
<feature type="compositionally biased region" description="Acidic residues" evidence="1">
    <location>
        <begin position="75"/>
        <end position="91"/>
    </location>
</feature>
<dbReference type="InterPro" id="IPR006525">
    <property type="entry name" value="Cystatin-related_pln"/>
</dbReference>
<gene>
    <name evidence="2" type="ORF">ARALYDRAFT_470343</name>
</gene>
<reference evidence="3" key="1">
    <citation type="journal article" date="2011" name="Nat. Genet.">
        <title>The Arabidopsis lyrata genome sequence and the basis of rapid genome size change.</title>
        <authorList>
            <person name="Hu T.T."/>
            <person name="Pattyn P."/>
            <person name="Bakker E.G."/>
            <person name="Cao J."/>
            <person name="Cheng J.-F."/>
            <person name="Clark R.M."/>
            <person name="Fahlgren N."/>
            <person name="Fawcett J.A."/>
            <person name="Grimwood J."/>
            <person name="Gundlach H."/>
            <person name="Haberer G."/>
            <person name="Hollister J.D."/>
            <person name="Ossowski S."/>
            <person name="Ottilar R.P."/>
            <person name="Salamov A.A."/>
            <person name="Schneeberger K."/>
            <person name="Spannagl M."/>
            <person name="Wang X."/>
            <person name="Yang L."/>
            <person name="Nasrallah M.E."/>
            <person name="Bergelson J."/>
            <person name="Carrington J.C."/>
            <person name="Gaut B.S."/>
            <person name="Schmutz J."/>
            <person name="Mayer K.F.X."/>
            <person name="Van de Peer Y."/>
            <person name="Grigoriev I.V."/>
            <person name="Nordborg M."/>
            <person name="Weigel D."/>
            <person name="Guo Y.-L."/>
        </authorList>
    </citation>
    <scope>NUCLEOTIDE SEQUENCE [LARGE SCALE GENOMIC DNA]</scope>
    <source>
        <strain evidence="3">cv. MN47</strain>
    </source>
</reference>
<name>D7KCH7_ARALL</name>
<evidence type="ECO:0000313" key="2">
    <source>
        <dbReference type="EMBL" id="EFH65730.1"/>
    </source>
</evidence>
<dbReference type="eggNOG" id="ENOG502RRHW">
    <property type="taxonomic scope" value="Eukaryota"/>
</dbReference>
<evidence type="ECO:0000313" key="3">
    <source>
        <dbReference type="Proteomes" id="UP000008694"/>
    </source>
</evidence>
<evidence type="ECO:0000256" key="1">
    <source>
        <dbReference type="SAM" id="MobiDB-lite"/>
    </source>
</evidence>